<keyword evidence="4" id="KW-1185">Reference proteome</keyword>
<dbReference type="PROSITE" id="PS51257">
    <property type="entry name" value="PROKAR_LIPOPROTEIN"/>
    <property type="match status" value="1"/>
</dbReference>
<dbReference type="STRING" id="113653.GAH_01306"/>
<dbReference type="KEGG" id="gah:GAH_01306"/>
<dbReference type="InterPro" id="IPR051829">
    <property type="entry name" value="Multiheme_Cytochr_ET"/>
</dbReference>
<evidence type="ECO:0000256" key="2">
    <source>
        <dbReference type="SAM" id="MobiDB-lite"/>
    </source>
</evidence>
<organism evidence="3 4">
    <name type="scientific">Geoglobus ahangari</name>
    <dbReference type="NCBI Taxonomy" id="113653"/>
    <lineage>
        <taxon>Archaea</taxon>
        <taxon>Methanobacteriati</taxon>
        <taxon>Methanobacteriota</taxon>
        <taxon>Archaeoglobi</taxon>
        <taxon>Archaeoglobales</taxon>
        <taxon>Archaeoglobaceae</taxon>
        <taxon>Geoglobus</taxon>
    </lineage>
</organism>
<dbReference type="EMBL" id="CP011267">
    <property type="protein sequence ID" value="AKG91392.1"/>
    <property type="molecule type" value="Genomic_DNA"/>
</dbReference>
<evidence type="ECO:0000313" key="4">
    <source>
        <dbReference type="Proteomes" id="UP000034723"/>
    </source>
</evidence>
<name>A0A0F7IF78_9EURY</name>
<dbReference type="Gene3D" id="3.90.10.10">
    <property type="entry name" value="Cytochrome C3"/>
    <property type="match status" value="1"/>
</dbReference>
<accession>A0A0F7IF78</accession>
<dbReference type="InParanoid" id="A0A0F7IF78"/>
<dbReference type="Proteomes" id="UP000034723">
    <property type="component" value="Chromosome"/>
</dbReference>
<reference evidence="3 4" key="1">
    <citation type="submission" date="2015-04" db="EMBL/GenBank/DDBJ databases">
        <title>The complete genome sequence of the hyperthermophilic, obligate iron-reducing archaeon Geoglobus ahangari strain 234T.</title>
        <authorList>
            <person name="Manzella M.P."/>
            <person name="Holmes D.E."/>
            <person name="Rocheleau J.M."/>
            <person name="Chung A."/>
            <person name="Reguera G."/>
            <person name="Kashefi K."/>
        </authorList>
    </citation>
    <scope>NUCLEOTIDE SEQUENCE [LARGE SCALE GENOMIC DNA]</scope>
    <source>
        <strain evidence="3 4">234</strain>
    </source>
</reference>
<dbReference type="CDD" id="cd08168">
    <property type="entry name" value="Cytochrom_C3"/>
    <property type="match status" value="1"/>
</dbReference>
<keyword evidence="1" id="KW-0732">Signal</keyword>
<dbReference type="PANTHER" id="PTHR35038">
    <property type="entry name" value="DISSIMILATORY SULFITE REDUCTASE SIRA"/>
    <property type="match status" value="1"/>
</dbReference>
<evidence type="ECO:0000256" key="1">
    <source>
        <dbReference type="ARBA" id="ARBA00022729"/>
    </source>
</evidence>
<dbReference type="InterPro" id="IPR036280">
    <property type="entry name" value="Multihaem_cyt_sf"/>
</dbReference>
<dbReference type="PANTHER" id="PTHR35038:SF8">
    <property type="entry name" value="C-TYPE POLYHEME CYTOCHROME OMCC"/>
    <property type="match status" value="1"/>
</dbReference>
<gene>
    <name evidence="3" type="ORF">GAH_01306</name>
</gene>
<evidence type="ECO:0000313" key="3">
    <source>
        <dbReference type="EMBL" id="AKG91392.1"/>
    </source>
</evidence>
<feature type="compositionally biased region" description="Low complexity" evidence="2">
    <location>
        <begin position="33"/>
        <end position="42"/>
    </location>
</feature>
<sequence length="390" mass="43274">MRWGLILALVLAILVLGCSQEEAEKAPTPTPTPEKTATPTPTMVETPSKEQVIAEKFQTSLHYTRNGKAYFYSKDNGGFEALTGVPIEKIGCMKCHAKTKADGSPIEAEEYTPDCNDCHVEIGDKPSSKVCLGCHSRQGVEIKLESAKPELFSDVHRSKGMECIDCHTEEEMHGDGNQYNSMLEGAIKVDCENCHTSVPENTAHSIHMSKVDCSACHVKTVISCYNCHLESAIKSHVKRPYGPISGFKFLINFNGKVTTATLMAVQYENSTFYVIAPFYSHTVTKDIECSDCHGNEALKEYDENGKIVITAWNSTAGKLEWRKGVIPVVPDWSTAFQFDFLTYTGNTSDPFKPFDTGNWTFLKHGADKTQMLFGEPLTEEQLDKLRMNIG</sequence>
<dbReference type="PATRIC" id="fig|113653.22.peg.1291"/>
<dbReference type="HOGENOM" id="CLU_775984_0_0_2"/>
<dbReference type="SUPFAM" id="SSF48695">
    <property type="entry name" value="Multiheme cytochromes"/>
    <property type="match status" value="1"/>
</dbReference>
<proteinExistence type="predicted"/>
<feature type="region of interest" description="Disordered" evidence="2">
    <location>
        <begin position="23"/>
        <end position="46"/>
    </location>
</feature>
<dbReference type="AlphaFoldDB" id="A0A0F7IF78"/>
<protein>
    <submittedName>
        <fullName evidence="3">Class III cytochrome C family</fullName>
    </submittedName>
</protein>